<feature type="domain" description="HTH arsR-type" evidence="4">
    <location>
        <begin position="9"/>
        <end position="103"/>
    </location>
</feature>
<dbReference type="PRINTS" id="PR00778">
    <property type="entry name" value="HTHARSR"/>
</dbReference>
<dbReference type="CDD" id="cd00090">
    <property type="entry name" value="HTH_ARSR"/>
    <property type="match status" value="1"/>
</dbReference>
<dbReference type="Pfam" id="PF01022">
    <property type="entry name" value="HTH_5"/>
    <property type="match status" value="1"/>
</dbReference>
<keyword evidence="3" id="KW-0804">Transcription</keyword>
<dbReference type="RefSeq" id="WP_097107293.1">
    <property type="nucleotide sequence ID" value="NZ_OCPC01000002.1"/>
</dbReference>
<dbReference type="InterPro" id="IPR011991">
    <property type="entry name" value="ArsR-like_HTH"/>
</dbReference>
<dbReference type="SMART" id="SM00418">
    <property type="entry name" value="HTH_ARSR"/>
    <property type="match status" value="1"/>
</dbReference>
<gene>
    <name evidence="5" type="ORF">SAMN05877838_1955</name>
</gene>
<evidence type="ECO:0000256" key="2">
    <source>
        <dbReference type="ARBA" id="ARBA00023125"/>
    </source>
</evidence>
<name>A0A286IAC3_9HYPH</name>
<dbReference type="PROSITE" id="PS50987">
    <property type="entry name" value="HTH_ARSR_2"/>
    <property type="match status" value="1"/>
</dbReference>
<evidence type="ECO:0000313" key="6">
    <source>
        <dbReference type="Proteomes" id="UP000219465"/>
    </source>
</evidence>
<dbReference type="InterPro" id="IPR051011">
    <property type="entry name" value="Metal_resp_trans_reg"/>
</dbReference>
<evidence type="ECO:0000256" key="3">
    <source>
        <dbReference type="ARBA" id="ARBA00023163"/>
    </source>
</evidence>
<sequence>MLEARDMVEMEPRMAEAAKLMEMLSQPVRLRILCILLDGEQSVLKLADMAGLSQPAMSHHLRKLRDAELVNTRRDAQTIYYSLKGKEVIAVLEVLHGLYCATPNPETC</sequence>
<dbReference type="PANTHER" id="PTHR43132">
    <property type="entry name" value="ARSENICAL RESISTANCE OPERON REPRESSOR ARSR-RELATED"/>
    <property type="match status" value="1"/>
</dbReference>
<dbReference type="EMBL" id="OCPC01000002">
    <property type="protein sequence ID" value="SOE17068.1"/>
    <property type="molecule type" value="Genomic_DNA"/>
</dbReference>
<dbReference type="GO" id="GO:0003677">
    <property type="term" value="F:DNA binding"/>
    <property type="evidence" value="ECO:0007669"/>
    <property type="project" value="UniProtKB-KW"/>
</dbReference>
<dbReference type="AlphaFoldDB" id="A0A286IAC3"/>
<keyword evidence="1" id="KW-0805">Transcription regulation</keyword>
<keyword evidence="6" id="KW-1185">Reference proteome</keyword>
<dbReference type="Gene3D" id="1.10.10.10">
    <property type="entry name" value="Winged helix-like DNA-binding domain superfamily/Winged helix DNA-binding domain"/>
    <property type="match status" value="1"/>
</dbReference>
<dbReference type="InterPro" id="IPR036388">
    <property type="entry name" value="WH-like_DNA-bd_sf"/>
</dbReference>
<evidence type="ECO:0000256" key="1">
    <source>
        <dbReference type="ARBA" id="ARBA00023015"/>
    </source>
</evidence>
<keyword evidence="2 5" id="KW-0238">DNA-binding</keyword>
<dbReference type="Proteomes" id="UP000219465">
    <property type="component" value="Unassembled WGS sequence"/>
</dbReference>
<dbReference type="InterPro" id="IPR001845">
    <property type="entry name" value="HTH_ArsR_DNA-bd_dom"/>
</dbReference>
<reference evidence="6" key="1">
    <citation type="submission" date="2017-08" db="EMBL/GenBank/DDBJ databases">
        <authorList>
            <person name="Varghese N."/>
            <person name="Submissions S."/>
        </authorList>
    </citation>
    <scope>NUCLEOTIDE SEQUENCE [LARGE SCALE GENOMIC DNA]</scope>
    <source>
        <strain evidence="6">KCTC 23107</strain>
    </source>
</reference>
<dbReference type="OrthoDB" id="194599at2"/>
<organism evidence="5 6">
    <name type="scientific">Hoeflea halophila</name>
    <dbReference type="NCBI Taxonomy" id="714899"/>
    <lineage>
        <taxon>Bacteria</taxon>
        <taxon>Pseudomonadati</taxon>
        <taxon>Pseudomonadota</taxon>
        <taxon>Alphaproteobacteria</taxon>
        <taxon>Hyphomicrobiales</taxon>
        <taxon>Rhizobiaceae</taxon>
        <taxon>Hoeflea</taxon>
    </lineage>
</organism>
<evidence type="ECO:0000313" key="5">
    <source>
        <dbReference type="EMBL" id="SOE17068.1"/>
    </source>
</evidence>
<protein>
    <submittedName>
        <fullName evidence="5">DNA-binding transcriptional ArsR family regulator</fullName>
    </submittedName>
</protein>
<accession>A0A286IAC3</accession>
<dbReference type="SUPFAM" id="SSF46785">
    <property type="entry name" value="Winged helix' DNA-binding domain"/>
    <property type="match status" value="1"/>
</dbReference>
<dbReference type="NCBIfam" id="NF033788">
    <property type="entry name" value="HTH_metalloreg"/>
    <property type="match status" value="1"/>
</dbReference>
<proteinExistence type="predicted"/>
<evidence type="ECO:0000259" key="4">
    <source>
        <dbReference type="PROSITE" id="PS50987"/>
    </source>
</evidence>
<dbReference type="GO" id="GO:0003700">
    <property type="term" value="F:DNA-binding transcription factor activity"/>
    <property type="evidence" value="ECO:0007669"/>
    <property type="project" value="InterPro"/>
</dbReference>
<dbReference type="PANTHER" id="PTHR43132:SF2">
    <property type="entry name" value="ARSENICAL RESISTANCE OPERON REPRESSOR ARSR-RELATED"/>
    <property type="match status" value="1"/>
</dbReference>
<dbReference type="InterPro" id="IPR036390">
    <property type="entry name" value="WH_DNA-bd_sf"/>
</dbReference>